<keyword evidence="4" id="KW-0378">Hydrolase</keyword>
<dbReference type="InterPro" id="IPR043502">
    <property type="entry name" value="DNA/RNA_pol_sf"/>
</dbReference>
<evidence type="ECO:0000256" key="2">
    <source>
        <dbReference type="ARBA" id="ARBA00022723"/>
    </source>
</evidence>
<dbReference type="EMBL" id="KZ502510">
    <property type="protein sequence ID" value="PKU77410.1"/>
    <property type="molecule type" value="Genomic_DNA"/>
</dbReference>
<dbReference type="SUPFAM" id="SSF53098">
    <property type="entry name" value="Ribonuclease H-like"/>
    <property type="match status" value="1"/>
</dbReference>
<dbReference type="GO" id="GO:0006508">
    <property type="term" value="P:proteolysis"/>
    <property type="evidence" value="ECO:0007669"/>
    <property type="project" value="UniProtKB-KW"/>
</dbReference>
<keyword evidence="10" id="KW-1185">Reference proteome</keyword>
<dbReference type="InterPro" id="IPR012337">
    <property type="entry name" value="RNaseH-like_sf"/>
</dbReference>
<dbReference type="PANTHER" id="PTHR42648:SF26">
    <property type="entry name" value="INTEGRASE CATALYTIC DOMAIN-CONTAINING PROTEIN"/>
    <property type="match status" value="1"/>
</dbReference>
<evidence type="ECO:0000256" key="5">
    <source>
        <dbReference type="PROSITE-ProRule" id="PRU00047"/>
    </source>
</evidence>
<evidence type="ECO:0000313" key="10">
    <source>
        <dbReference type="Proteomes" id="UP000233837"/>
    </source>
</evidence>
<dbReference type="InterPro" id="IPR039537">
    <property type="entry name" value="Retrotran_Ty1/copia-like"/>
</dbReference>
<dbReference type="InterPro" id="IPR054722">
    <property type="entry name" value="PolX-like_BBD"/>
</dbReference>
<dbReference type="Proteomes" id="UP000233837">
    <property type="component" value="Unassembled WGS sequence"/>
</dbReference>
<dbReference type="SUPFAM" id="SSF56672">
    <property type="entry name" value="DNA/RNA polymerases"/>
    <property type="match status" value="1"/>
</dbReference>
<dbReference type="CDD" id="cd09272">
    <property type="entry name" value="RNase_HI_RT_Ty1"/>
    <property type="match status" value="1"/>
</dbReference>
<dbReference type="Pfam" id="PF13976">
    <property type="entry name" value="gag_pre-integrs"/>
    <property type="match status" value="1"/>
</dbReference>
<organism evidence="9 10">
    <name type="scientific">Dendrobium catenatum</name>
    <dbReference type="NCBI Taxonomy" id="906689"/>
    <lineage>
        <taxon>Eukaryota</taxon>
        <taxon>Viridiplantae</taxon>
        <taxon>Streptophyta</taxon>
        <taxon>Embryophyta</taxon>
        <taxon>Tracheophyta</taxon>
        <taxon>Spermatophyta</taxon>
        <taxon>Magnoliopsida</taxon>
        <taxon>Liliopsida</taxon>
        <taxon>Asparagales</taxon>
        <taxon>Orchidaceae</taxon>
        <taxon>Epidendroideae</taxon>
        <taxon>Malaxideae</taxon>
        <taxon>Dendrobiinae</taxon>
        <taxon>Dendrobium</taxon>
    </lineage>
</organism>
<dbReference type="Gene3D" id="3.30.420.10">
    <property type="entry name" value="Ribonuclease H-like superfamily/Ribonuclease H"/>
    <property type="match status" value="1"/>
</dbReference>
<dbReference type="Pfam" id="PF07727">
    <property type="entry name" value="RVT_2"/>
    <property type="match status" value="1"/>
</dbReference>
<dbReference type="PROSITE" id="PS50158">
    <property type="entry name" value="ZF_CCHC"/>
    <property type="match status" value="1"/>
</dbReference>
<keyword evidence="2" id="KW-0479">Metal-binding</keyword>
<dbReference type="Pfam" id="PF14223">
    <property type="entry name" value="Retrotran_gag_2"/>
    <property type="match status" value="1"/>
</dbReference>
<evidence type="ECO:0000256" key="1">
    <source>
        <dbReference type="ARBA" id="ARBA00022670"/>
    </source>
</evidence>
<gene>
    <name evidence="9" type="ORF">MA16_Dca023338</name>
</gene>
<proteinExistence type="predicted"/>
<accession>A0A2I0WP19</accession>
<evidence type="ECO:0000256" key="3">
    <source>
        <dbReference type="ARBA" id="ARBA00022750"/>
    </source>
</evidence>
<dbReference type="Pfam" id="PF22936">
    <property type="entry name" value="Pol_BBD"/>
    <property type="match status" value="1"/>
</dbReference>
<evidence type="ECO:0000259" key="7">
    <source>
        <dbReference type="PROSITE" id="PS50158"/>
    </source>
</evidence>
<dbReference type="GO" id="GO:0004190">
    <property type="term" value="F:aspartic-type endopeptidase activity"/>
    <property type="evidence" value="ECO:0007669"/>
    <property type="project" value="UniProtKB-KW"/>
</dbReference>
<evidence type="ECO:0000259" key="8">
    <source>
        <dbReference type="PROSITE" id="PS50994"/>
    </source>
</evidence>
<dbReference type="GO" id="GO:0003676">
    <property type="term" value="F:nucleic acid binding"/>
    <property type="evidence" value="ECO:0007669"/>
    <property type="project" value="InterPro"/>
</dbReference>
<keyword evidence="3" id="KW-0064">Aspartyl protease</keyword>
<evidence type="ECO:0000256" key="6">
    <source>
        <dbReference type="SAM" id="MobiDB-lite"/>
    </source>
</evidence>
<dbReference type="InterPro" id="IPR001878">
    <property type="entry name" value="Znf_CCHC"/>
</dbReference>
<sequence length="1356" mass="152793">MAEEDSAASRRTSSNVSHQETDLLIPSHLKFLISNIKTLVPTILTSENYAIWRLQLHQHFFANGFGDHLTGVSICPSDSNTAEYSRWTLIDRNLISALLSTISSSILPYVLNLPTAHAVWTTLERRLQPTNRSRVIQLKNELHQIQMKDRSMQQYLDQIKTLVDNIAAAGSNVDIEDIVLYILNGLPSVYNPFKTAIRTSLQPISLDDLYSLLSSEEINIRHQQAQENQSSDSVALFSSRSNTYRGKLKPRGKNPTPRQPPQVDSQNIARSSSSRSLCQICGKTGHTALNCWHRCNLSYAPPSNPRALTVQQQNATTTDWILDSGASSHLTSDAANLQNSTLYNGYDSVSVANGSTLPIHNSGNGILPLPETHSKLCLREVLHVPSLSHNLLSVSRLTSDNDISISFNSNEFTIKDLQGQKLLHRGIKRNGLYHIQAPTRTKSTILAAAAATKHPWHSRLGHPNNRTFQVLARLFPHITNNVLNDVCISCNVSKSHRLPFITSSSVCNKPFQLVHSDVWGPAPVLSMNGFRYYVVFIDDFTRYTWLFLLKTKDEVFCKFQQFSNFVKNQFNTTIKTFRSDGGGEYTSNSFRNYLIQNGIIHQLSCPHTPQQNGIAERKHRHLLDTTRTLLHAANLPEFFWAEAILTANYLINILPSSVIKNQTPHFCLHGFNVSYDHLRTFGCLCFPWTKPYAPDKLSSRSQVCIFLGYSPHQKGYRCFNIDNKCVYISRNVIFYERIFPYSTDTSSFPSDKIATSSPLLLVPVSAISQNSGLPQSEPPSFKNTHSITPVSPLISSVRHSGPDIMTNTSISSPTAIVRHPMQTRLRSGISKPKLIFDLSTVTSSSKEHIPKSVKEAFQHDHWKQAMLQELNALHKQCTWSLVPAPPGTTVLGSKWIFTTKLDPNGKVSRYKSRLVAQGCSQEFGINYKETFSPVAKMVTIRMLLTVALNSNWPVTQLDVSNAFLHGELQDEVYMKQPRGFEDSLHPRHVCKLHKSIYGLKQSPRQWFQKFTNFLMTLGFTFSKADPSLLMFNKDNIHLFILIYVDDILITGNNSGKITETLQCLQTEFNLKQLGNVSLYLGIQVIKTNSGYFLHQSHYAYDLLCTAGFSDCKPSPTPSVTKLPVNLDETRYADPQQFRKLAGSLQYLSITRPDIAFATNAICQHMHHPRNCDFQAIKRLMRYIKGTLSFGLPLITGDLSLRSYTDADWAANPTDRKSISGFCTFLGPNLISWSVKKQTTVARSSTEAEYRALSSATTDKLWLRRLAANFNIPQLTPTTIYCDNMSSIALAHNPVFHARMKHIEIDYHFISGHIRQGNITVTHIASEDQISDILTKSLPINRFYNLRSKLTIRDQNR</sequence>
<protein>
    <submittedName>
        <fullName evidence="9">Retrovirus-related Pol polyprotein from transposon TNT 1-94</fullName>
    </submittedName>
</protein>
<dbReference type="InterPro" id="IPR025724">
    <property type="entry name" value="GAG-pre-integrase_dom"/>
</dbReference>
<feature type="domain" description="CCHC-type" evidence="7">
    <location>
        <begin position="278"/>
        <end position="291"/>
    </location>
</feature>
<dbReference type="GO" id="GO:0015074">
    <property type="term" value="P:DNA integration"/>
    <property type="evidence" value="ECO:0007669"/>
    <property type="project" value="InterPro"/>
</dbReference>
<reference evidence="9 10" key="2">
    <citation type="journal article" date="2017" name="Nature">
        <title>The Apostasia genome and the evolution of orchids.</title>
        <authorList>
            <person name="Zhang G.Q."/>
            <person name="Liu K.W."/>
            <person name="Li Z."/>
            <person name="Lohaus R."/>
            <person name="Hsiao Y.Y."/>
            <person name="Niu S.C."/>
            <person name="Wang J.Y."/>
            <person name="Lin Y.C."/>
            <person name="Xu Q."/>
            <person name="Chen L.J."/>
            <person name="Yoshida K."/>
            <person name="Fujiwara S."/>
            <person name="Wang Z.W."/>
            <person name="Zhang Y.Q."/>
            <person name="Mitsuda N."/>
            <person name="Wang M."/>
            <person name="Liu G.H."/>
            <person name="Pecoraro L."/>
            <person name="Huang H.X."/>
            <person name="Xiao X.J."/>
            <person name="Lin M."/>
            <person name="Wu X.Y."/>
            <person name="Wu W.L."/>
            <person name="Chen Y.Y."/>
            <person name="Chang S.B."/>
            <person name="Sakamoto S."/>
            <person name="Ohme-Takagi M."/>
            <person name="Yagi M."/>
            <person name="Zeng S.J."/>
            <person name="Shen C.Y."/>
            <person name="Yeh C.M."/>
            <person name="Luo Y.B."/>
            <person name="Tsai W.C."/>
            <person name="Van de Peer Y."/>
            <person name="Liu Z.J."/>
        </authorList>
    </citation>
    <scope>NUCLEOTIDE SEQUENCE [LARGE SCALE GENOMIC DNA]</scope>
    <source>
        <tissue evidence="9">The whole plant</tissue>
    </source>
</reference>
<feature type="region of interest" description="Disordered" evidence="6">
    <location>
        <begin position="244"/>
        <end position="271"/>
    </location>
</feature>
<reference evidence="9 10" key="1">
    <citation type="journal article" date="2016" name="Sci. Rep.">
        <title>The Dendrobium catenatum Lindl. genome sequence provides insights into polysaccharide synthase, floral development and adaptive evolution.</title>
        <authorList>
            <person name="Zhang G.Q."/>
            <person name="Xu Q."/>
            <person name="Bian C."/>
            <person name="Tsai W.C."/>
            <person name="Yeh C.M."/>
            <person name="Liu K.W."/>
            <person name="Yoshida K."/>
            <person name="Zhang L.S."/>
            <person name="Chang S.B."/>
            <person name="Chen F."/>
            <person name="Shi Y."/>
            <person name="Su Y.Y."/>
            <person name="Zhang Y.Q."/>
            <person name="Chen L.J."/>
            <person name="Yin Y."/>
            <person name="Lin M."/>
            <person name="Huang H."/>
            <person name="Deng H."/>
            <person name="Wang Z.W."/>
            <person name="Zhu S.L."/>
            <person name="Zhao X."/>
            <person name="Deng C."/>
            <person name="Niu S.C."/>
            <person name="Huang J."/>
            <person name="Wang M."/>
            <person name="Liu G.H."/>
            <person name="Yang H.J."/>
            <person name="Xiao X.J."/>
            <person name="Hsiao Y.Y."/>
            <person name="Wu W.L."/>
            <person name="Chen Y.Y."/>
            <person name="Mitsuda N."/>
            <person name="Ohme-Takagi M."/>
            <person name="Luo Y.B."/>
            <person name="Van de Peer Y."/>
            <person name="Liu Z.J."/>
        </authorList>
    </citation>
    <scope>NUCLEOTIDE SEQUENCE [LARGE SCALE GENOMIC DNA]</scope>
    <source>
        <tissue evidence="9">The whole plant</tissue>
    </source>
</reference>
<dbReference type="Pfam" id="PF25597">
    <property type="entry name" value="SH3_retrovirus"/>
    <property type="match status" value="1"/>
</dbReference>
<evidence type="ECO:0000313" key="9">
    <source>
        <dbReference type="EMBL" id="PKU77410.1"/>
    </source>
</evidence>
<name>A0A2I0WP19_9ASPA</name>
<dbReference type="InterPro" id="IPR057670">
    <property type="entry name" value="SH3_retrovirus"/>
</dbReference>
<feature type="domain" description="Integrase catalytic" evidence="8">
    <location>
        <begin position="506"/>
        <end position="672"/>
    </location>
</feature>
<dbReference type="PROSITE" id="PS50994">
    <property type="entry name" value="INTEGRASE"/>
    <property type="match status" value="1"/>
</dbReference>
<dbReference type="InterPro" id="IPR036397">
    <property type="entry name" value="RNaseH_sf"/>
</dbReference>
<keyword evidence="5" id="KW-0863">Zinc-finger</keyword>
<dbReference type="GO" id="GO:0008270">
    <property type="term" value="F:zinc ion binding"/>
    <property type="evidence" value="ECO:0007669"/>
    <property type="project" value="UniProtKB-KW"/>
</dbReference>
<keyword evidence="5" id="KW-0862">Zinc</keyword>
<dbReference type="InterPro" id="IPR001584">
    <property type="entry name" value="Integrase_cat-core"/>
</dbReference>
<dbReference type="InterPro" id="IPR013103">
    <property type="entry name" value="RVT_2"/>
</dbReference>
<dbReference type="PANTHER" id="PTHR42648">
    <property type="entry name" value="TRANSPOSASE, PUTATIVE-RELATED"/>
    <property type="match status" value="1"/>
</dbReference>
<keyword evidence="1" id="KW-0645">Protease</keyword>
<evidence type="ECO:0000256" key="4">
    <source>
        <dbReference type="ARBA" id="ARBA00022801"/>
    </source>
</evidence>
<dbReference type="Pfam" id="PF00665">
    <property type="entry name" value="rve"/>
    <property type="match status" value="1"/>
</dbReference>